<evidence type="ECO:0000313" key="14">
    <source>
        <dbReference type="EMBL" id="MBD3324264.1"/>
    </source>
</evidence>
<feature type="domain" description="Helicase ATP-binding" evidence="13">
    <location>
        <begin position="301"/>
        <end position="467"/>
    </location>
</feature>
<evidence type="ECO:0000256" key="11">
    <source>
        <dbReference type="ARBA" id="ARBA00034808"/>
    </source>
</evidence>
<reference evidence="14" key="1">
    <citation type="submission" date="2019-11" db="EMBL/GenBank/DDBJ databases">
        <title>Microbial mats filling the niche in hypersaline microbial mats.</title>
        <authorList>
            <person name="Wong H.L."/>
            <person name="Macleod F.I."/>
            <person name="White R.A. III"/>
            <person name="Burns B.P."/>
        </authorList>
    </citation>
    <scope>NUCLEOTIDE SEQUENCE</scope>
    <source>
        <strain evidence="14">Rbin_158</strain>
    </source>
</reference>
<dbReference type="GO" id="GO:0003677">
    <property type="term" value="F:DNA binding"/>
    <property type="evidence" value="ECO:0007669"/>
    <property type="project" value="UniProtKB-KW"/>
</dbReference>
<evidence type="ECO:0000256" key="6">
    <source>
        <dbReference type="ARBA" id="ARBA00022806"/>
    </source>
</evidence>
<evidence type="ECO:0000259" key="13">
    <source>
        <dbReference type="PROSITE" id="PS51192"/>
    </source>
</evidence>
<dbReference type="GO" id="GO:0006310">
    <property type="term" value="P:DNA recombination"/>
    <property type="evidence" value="ECO:0007669"/>
    <property type="project" value="InterPro"/>
</dbReference>
<dbReference type="GO" id="GO:0046872">
    <property type="term" value="F:metal ion binding"/>
    <property type="evidence" value="ECO:0007669"/>
    <property type="project" value="UniProtKB-KW"/>
</dbReference>
<dbReference type="Gene3D" id="3.40.1440.60">
    <property type="entry name" value="PriA, 3(prime) DNA-binding domain"/>
    <property type="match status" value="1"/>
</dbReference>
<name>A0A9D5JU38_9BACT</name>
<sequence>MNYVDVAVGIPVDHLYTYHVPPELAQDVAVGKRALIPFRNKYMTGYIVQIASSTEVDPVKDLLDLLDPDPVVPPPVLALTKWIADYYGCPWGLAIKAALPAGIETLPSMMIRLNTSDSRTAPESDLFHHDTMSVSGDVQHNILRALRKRSPLSLQELQRKVGKKRLHNALYALEKQGILTLEQVTTAGKARPKTLQHIILAHAPDTHVIDIPALAQRAPKQALLLQKLQELFPQEVPIVHLQELLSFDPRSTVRSLVQKGYVRVYPKAVRRNPLGHVVYQKTSALALTEQQQAVLDHLKAAIEAQAFAPILLHGITGSGKTEIYLQAIAHLLTLHQRAIILVPEISLTPLLVSRFLSRFGQNIAVLHSGLSLGERYDEWQRIRRGEVDVVIGARSAIFAPVEHLGLIIVDEEHEASYKQDTDPRYHGRDTAVMRARLENIPVLLASATPSLESYYNAQTERYTLLTLTERIDRRPLPVVEIVDKRQEHGHHLFSNLLEEAMREVLARGEQVLLFLNLRGFANFYLCRECGFVYECPRCNVTLTYHASSRRLQCHYCEFSRLPPTRCAQCGSSEVQYRGIGTERIEQEVQLLFPEARVARMDRDTVSGKHAHYHLLRRFDQGTIDILIGTQMVTKGHDFPNVTLVGVIAAEIGLHLPDFRASERTFQLLTQVAGRTGRGHLPGRVIIQTYT</sequence>
<dbReference type="PANTHER" id="PTHR30580">
    <property type="entry name" value="PRIMOSOMAL PROTEIN N"/>
    <property type="match status" value="1"/>
</dbReference>
<comment type="caution">
    <text evidence="14">The sequence shown here is derived from an EMBL/GenBank/DDBJ whole genome shotgun (WGS) entry which is preliminary data.</text>
</comment>
<dbReference type="CDD" id="cd17929">
    <property type="entry name" value="DEXHc_priA"/>
    <property type="match status" value="1"/>
</dbReference>
<dbReference type="GO" id="GO:0005524">
    <property type="term" value="F:ATP binding"/>
    <property type="evidence" value="ECO:0007669"/>
    <property type="project" value="UniProtKB-KW"/>
</dbReference>
<comment type="catalytic activity">
    <reaction evidence="12">
        <text>ATP + H2O = ADP + phosphate + H(+)</text>
        <dbReference type="Rhea" id="RHEA:13065"/>
        <dbReference type="ChEBI" id="CHEBI:15377"/>
        <dbReference type="ChEBI" id="CHEBI:15378"/>
        <dbReference type="ChEBI" id="CHEBI:30616"/>
        <dbReference type="ChEBI" id="CHEBI:43474"/>
        <dbReference type="ChEBI" id="CHEBI:456216"/>
        <dbReference type="EC" id="5.6.2.4"/>
    </reaction>
</comment>
<evidence type="ECO:0000256" key="8">
    <source>
        <dbReference type="ARBA" id="ARBA00022840"/>
    </source>
</evidence>
<dbReference type="Pfam" id="PF00270">
    <property type="entry name" value="DEAD"/>
    <property type="match status" value="1"/>
</dbReference>
<dbReference type="InterPro" id="IPR001650">
    <property type="entry name" value="Helicase_C-like"/>
</dbReference>
<dbReference type="GO" id="GO:0006302">
    <property type="term" value="P:double-strand break repair"/>
    <property type="evidence" value="ECO:0007669"/>
    <property type="project" value="InterPro"/>
</dbReference>
<protein>
    <recommendedName>
        <fullName evidence="11">DNA 3'-5' helicase</fullName>
        <ecNumber evidence="11">5.6.2.4</ecNumber>
    </recommendedName>
</protein>
<dbReference type="InterPro" id="IPR011545">
    <property type="entry name" value="DEAD/DEAH_box_helicase_dom"/>
</dbReference>
<dbReference type="Gene3D" id="3.40.50.300">
    <property type="entry name" value="P-loop containing nucleotide triphosphate hydrolases"/>
    <property type="match status" value="2"/>
</dbReference>
<dbReference type="GO" id="GO:0006270">
    <property type="term" value="P:DNA replication initiation"/>
    <property type="evidence" value="ECO:0007669"/>
    <property type="project" value="TreeGrafter"/>
</dbReference>
<dbReference type="NCBIfam" id="TIGR00595">
    <property type="entry name" value="priA"/>
    <property type="match status" value="1"/>
</dbReference>
<keyword evidence="8" id="KW-0067">ATP-binding</keyword>
<keyword evidence="6" id="KW-0347">Helicase</keyword>
<evidence type="ECO:0000256" key="9">
    <source>
        <dbReference type="ARBA" id="ARBA00023125"/>
    </source>
</evidence>
<evidence type="ECO:0000256" key="2">
    <source>
        <dbReference type="ARBA" id="ARBA00022705"/>
    </source>
</evidence>
<keyword evidence="9" id="KW-0238">DNA-binding</keyword>
<dbReference type="CDD" id="cd18804">
    <property type="entry name" value="SF2_C_priA"/>
    <property type="match status" value="1"/>
</dbReference>
<feature type="non-terminal residue" evidence="14">
    <location>
        <position position="690"/>
    </location>
</feature>
<keyword evidence="10" id="KW-0413">Isomerase</keyword>
<dbReference type="GO" id="GO:0016787">
    <property type="term" value="F:hydrolase activity"/>
    <property type="evidence" value="ECO:0007669"/>
    <property type="project" value="UniProtKB-KW"/>
</dbReference>
<proteinExistence type="inferred from homology"/>
<dbReference type="InterPro" id="IPR042115">
    <property type="entry name" value="PriA_3primeBD_sf"/>
</dbReference>
<dbReference type="Proteomes" id="UP000649604">
    <property type="component" value="Unassembled WGS sequence"/>
</dbReference>
<dbReference type="PANTHER" id="PTHR30580:SF0">
    <property type="entry name" value="PRIMOSOMAL PROTEIN N"/>
    <property type="match status" value="1"/>
</dbReference>
<keyword evidence="1" id="KW-0639">Primosome</keyword>
<organism evidence="14 15">
    <name type="scientific">candidate division KSB3 bacterium</name>
    <dbReference type="NCBI Taxonomy" id="2044937"/>
    <lineage>
        <taxon>Bacteria</taxon>
        <taxon>candidate division KSB3</taxon>
    </lineage>
</organism>
<accession>A0A9D5JU38</accession>
<evidence type="ECO:0000313" key="15">
    <source>
        <dbReference type="Proteomes" id="UP000649604"/>
    </source>
</evidence>
<dbReference type="FunFam" id="3.40.50.300:FF:000489">
    <property type="entry name" value="Primosome assembly protein PriA"/>
    <property type="match status" value="1"/>
</dbReference>
<evidence type="ECO:0000256" key="5">
    <source>
        <dbReference type="ARBA" id="ARBA00022801"/>
    </source>
</evidence>
<keyword evidence="2" id="KW-0235">DNA replication</keyword>
<keyword evidence="4" id="KW-0547">Nucleotide-binding</keyword>
<gene>
    <name evidence="14" type="primary">priA</name>
    <name evidence="14" type="ORF">GF339_06740</name>
</gene>
<dbReference type="Pfam" id="PF17764">
    <property type="entry name" value="PriA_3primeBD"/>
    <property type="match status" value="1"/>
</dbReference>
<dbReference type="SMART" id="SM00487">
    <property type="entry name" value="DEXDc"/>
    <property type="match status" value="1"/>
</dbReference>
<evidence type="ECO:0000256" key="4">
    <source>
        <dbReference type="ARBA" id="ARBA00022741"/>
    </source>
</evidence>
<dbReference type="Pfam" id="PF18319">
    <property type="entry name" value="Zn_ribbon_PriA"/>
    <property type="match status" value="1"/>
</dbReference>
<evidence type="ECO:0000256" key="7">
    <source>
        <dbReference type="ARBA" id="ARBA00022833"/>
    </source>
</evidence>
<dbReference type="InterPro" id="IPR040498">
    <property type="entry name" value="PriA_CRR"/>
</dbReference>
<dbReference type="GO" id="GO:0043138">
    <property type="term" value="F:3'-5' DNA helicase activity"/>
    <property type="evidence" value="ECO:0007669"/>
    <property type="project" value="UniProtKB-EC"/>
</dbReference>
<dbReference type="InterPro" id="IPR014001">
    <property type="entry name" value="Helicase_ATP-bd"/>
</dbReference>
<dbReference type="EMBL" id="WJJP01000210">
    <property type="protein sequence ID" value="MBD3324264.1"/>
    <property type="molecule type" value="Genomic_DNA"/>
</dbReference>
<dbReference type="GO" id="GO:1990077">
    <property type="term" value="C:primosome complex"/>
    <property type="evidence" value="ECO:0007669"/>
    <property type="project" value="UniProtKB-KW"/>
</dbReference>
<dbReference type="HAMAP" id="MF_00983">
    <property type="entry name" value="PriA"/>
    <property type="match status" value="1"/>
</dbReference>
<evidence type="ECO:0000256" key="1">
    <source>
        <dbReference type="ARBA" id="ARBA00022515"/>
    </source>
</evidence>
<dbReference type="InterPro" id="IPR041222">
    <property type="entry name" value="PriA_3primeBD"/>
</dbReference>
<dbReference type="Pfam" id="PF00271">
    <property type="entry name" value="Helicase_C"/>
    <property type="match status" value="1"/>
</dbReference>
<evidence type="ECO:0000256" key="12">
    <source>
        <dbReference type="ARBA" id="ARBA00048988"/>
    </source>
</evidence>
<keyword evidence="5" id="KW-0378">Hydrolase</keyword>
<dbReference type="GO" id="GO:0006269">
    <property type="term" value="P:DNA replication, synthesis of primer"/>
    <property type="evidence" value="ECO:0007669"/>
    <property type="project" value="UniProtKB-KW"/>
</dbReference>
<dbReference type="InterPro" id="IPR027417">
    <property type="entry name" value="P-loop_NTPase"/>
</dbReference>
<keyword evidence="7" id="KW-0862">Zinc</keyword>
<evidence type="ECO:0000256" key="3">
    <source>
        <dbReference type="ARBA" id="ARBA00022723"/>
    </source>
</evidence>
<dbReference type="AlphaFoldDB" id="A0A9D5JU38"/>
<evidence type="ECO:0000256" key="10">
    <source>
        <dbReference type="ARBA" id="ARBA00023235"/>
    </source>
</evidence>
<dbReference type="SMART" id="SM00490">
    <property type="entry name" value="HELICc"/>
    <property type="match status" value="1"/>
</dbReference>
<dbReference type="SUPFAM" id="SSF52540">
    <property type="entry name" value="P-loop containing nucleoside triphosphate hydrolases"/>
    <property type="match status" value="2"/>
</dbReference>
<dbReference type="EC" id="5.6.2.4" evidence="11"/>
<keyword evidence="3" id="KW-0479">Metal-binding</keyword>
<dbReference type="InterPro" id="IPR005259">
    <property type="entry name" value="PriA"/>
</dbReference>
<dbReference type="PROSITE" id="PS51192">
    <property type="entry name" value="HELICASE_ATP_BIND_1"/>
    <property type="match status" value="1"/>
</dbReference>